<organism evidence="3">
    <name type="scientific">Clastoptera arizonana</name>
    <name type="common">Arizona spittle bug</name>
    <dbReference type="NCBI Taxonomy" id="38151"/>
    <lineage>
        <taxon>Eukaryota</taxon>
        <taxon>Metazoa</taxon>
        <taxon>Ecdysozoa</taxon>
        <taxon>Arthropoda</taxon>
        <taxon>Hexapoda</taxon>
        <taxon>Insecta</taxon>
        <taxon>Pterygota</taxon>
        <taxon>Neoptera</taxon>
        <taxon>Paraneoptera</taxon>
        <taxon>Hemiptera</taxon>
        <taxon>Auchenorrhyncha</taxon>
        <taxon>Cercopoidea</taxon>
        <taxon>Clastopteridae</taxon>
        <taxon>Clastoptera</taxon>
    </lineage>
</organism>
<feature type="chain" id="PRO_5008580645" description="AAA-ATPase-like domain-containing protein" evidence="1">
    <location>
        <begin position="19"/>
        <end position="623"/>
    </location>
</feature>
<dbReference type="EMBL" id="GEDC01020890">
    <property type="protein sequence ID" value="JAS16408.1"/>
    <property type="molecule type" value="Transcribed_RNA"/>
</dbReference>
<dbReference type="PANTHER" id="PTHR34825:SF1">
    <property type="entry name" value="AAA-ATPASE-LIKE DOMAIN-CONTAINING PROTEIN"/>
    <property type="match status" value="1"/>
</dbReference>
<evidence type="ECO:0000313" key="3">
    <source>
        <dbReference type="EMBL" id="JAS16408.1"/>
    </source>
</evidence>
<dbReference type="InterPro" id="IPR018631">
    <property type="entry name" value="AAA-ATPase-like_dom"/>
</dbReference>
<proteinExistence type="predicted"/>
<keyword evidence="1" id="KW-0732">Signal</keyword>
<dbReference type="PANTHER" id="PTHR34825">
    <property type="entry name" value="CONSERVED PROTEIN, WITH A WEAK D-GALACTARATE DEHYDRATASE/ALTRONATE HYDROLASE DOMAIN"/>
    <property type="match status" value="1"/>
</dbReference>
<reference evidence="3" key="1">
    <citation type="submission" date="2015-12" db="EMBL/GenBank/DDBJ databases">
        <title>De novo transcriptome assembly of four potential Pierce s Disease insect vectors from Arizona vineyards.</title>
        <authorList>
            <person name="Tassone E.E."/>
        </authorList>
    </citation>
    <scope>NUCLEOTIDE SEQUENCE</scope>
</reference>
<dbReference type="Pfam" id="PF09820">
    <property type="entry name" value="AAA-ATPase_like"/>
    <property type="match status" value="2"/>
</dbReference>
<evidence type="ECO:0000259" key="2">
    <source>
        <dbReference type="Pfam" id="PF09820"/>
    </source>
</evidence>
<accession>A0A1B6CSL7</accession>
<feature type="signal peptide" evidence="1">
    <location>
        <begin position="1"/>
        <end position="18"/>
    </location>
</feature>
<feature type="domain" description="AAA-ATPase-like" evidence="2">
    <location>
        <begin position="103"/>
        <end position="255"/>
    </location>
</feature>
<name>A0A1B6CSL7_9HEMI</name>
<evidence type="ECO:0000256" key="1">
    <source>
        <dbReference type="SAM" id="SignalP"/>
    </source>
</evidence>
<sequence>MIKNTITLILCVWPLIKGNQSPSQPDIVRLIHNKHYIDKTPLLVELLTHDYAVVTAPRKFGKSTNIAMMRTFLQMAVDSEGEPISNVIEENGEQIEKEDSELSENYKLFKNQQIYQNKAFYYQHCANHTVVHVSFKCSGKLHDFVDCFKKVISNSFAQHKYIVDKLDEEDKTRFNHLLEGRDVTIAGLQCALTFLARVLNQHYRKKPIVLIDDFDTPIIESIYKSHKEIEKLIEFIRLVYSHFLIENRNIQRCLISANNVKIAKLLAVYVNHDRYNPLFPNEFEFFPFLSNSTFTQYYGLTENEVRALLKNAGLKEKRKAVKYWYAYKLTGKMIKLFNTWSILEFLKKGEIDSYWIESYGERHLKEIFLNEKIQGPMDLLVSGEEIELKDIKLDIGYIMAMHRIFKKPLGHKLKKDNVDYGTYFLHFLMDNGYFNVELKDDDFLLRIPNKEVAHEFAENLHTVTFYVDKYNYDYSRIEDVVDTFKTIRVGNPQAIKDFEASVTAMYADRNVDLPKNDFQFYSALYVFVSTFGEFYRVLGESHCIGPRGLDLIVVRKEGTAIALQTRCGAGSELEALKQIMFDEQYCTILKQRYGDVNITHTIHIGLHLGADRVASTTYFGDDF</sequence>
<dbReference type="AlphaFoldDB" id="A0A1B6CSL7"/>
<feature type="domain" description="AAA-ATPase-like" evidence="2">
    <location>
        <begin position="33"/>
        <end position="86"/>
    </location>
</feature>
<gene>
    <name evidence="3" type="ORF">g.8611</name>
</gene>
<protein>
    <recommendedName>
        <fullName evidence="2">AAA-ATPase-like domain-containing protein</fullName>
    </recommendedName>
</protein>